<dbReference type="Proteomes" id="UP000624244">
    <property type="component" value="Unassembled WGS sequence"/>
</dbReference>
<evidence type="ECO:0000313" key="1">
    <source>
        <dbReference type="EMBL" id="KAF5846863.1"/>
    </source>
</evidence>
<dbReference type="Gene3D" id="3.40.50.450">
    <property type="match status" value="1"/>
</dbReference>
<proteinExistence type="predicted"/>
<dbReference type="InterPro" id="IPR039470">
    <property type="entry name" value="Nuc_deoxyri_tr2"/>
</dbReference>
<evidence type="ECO:0000313" key="2">
    <source>
        <dbReference type="Proteomes" id="UP000624244"/>
    </source>
</evidence>
<dbReference type="EMBL" id="WNKQ01000015">
    <property type="protein sequence ID" value="KAF5846863.1"/>
    <property type="molecule type" value="Genomic_DNA"/>
</dbReference>
<sequence>MSQPAPTKAVVHKPPLRKDVDRPSVILYGAIQSDPAKDWQGYLTASLSDLPVAILNPRCDAWDSSWVEDISFPPFKEQVEWEMDHARIADIIVFYFAGEPKVLQPITLLELGLYADTGKAVVYCPKGFWKRGNVQIVCQRYNIEMCETLEELGENVRARLMAKLEC</sequence>
<organism evidence="1 2">
    <name type="scientific">Cochliobolus sativus</name>
    <name type="common">Common root rot and spot blotch fungus</name>
    <name type="synonym">Bipolaris sorokiniana</name>
    <dbReference type="NCBI Taxonomy" id="45130"/>
    <lineage>
        <taxon>Eukaryota</taxon>
        <taxon>Fungi</taxon>
        <taxon>Dikarya</taxon>
        <taxon>Ascomycota</taxon>
        <taxon>Pezizomycotina</taxon>
        <taxon>Dothideomycetes</taxon>
        <taxon>Pleosporomycetidae</taxon>
        <taxon>Pleosporales</taxon>
        <taxon>Pleosporineae</taxon>
        <taxon>Pleosporaceae</taxon>
        <taxon>Bipolaris</taxon>
    </lineage>
</organism>
<protein>
    <recommendedName>
        <fullName evidence="3">Nucleoside 2-deoxyribosyltransferase like protein</fullName>
    </recommendedName>
</protein>
<dbReference type="AlphaFoldDB" id="A0A8H5ZAR0"/>
<comment type="caution">
    <text evidence="1">The sequence shown here is derived from an EMBL/GenBank/DDBJ whole genome shotgun (WGS) entry which is preliminary data.</text>
</comment>
<accession>A0A8H5ZAR0</accession>
<dbReference type="OMA" id="YREQVEW"/>
<name>A0A8H5ZAR0_COCSA</name>
<dbReference type="Pfam" id="PF15891">
    <property type="entry name" value="Nuc_deoxyri_tr2"/>
    <property type="match status" value="1"/>
</dbReference>
<gene>
    <name evidence="1" type="ORF">GGP41_004897</name>
</gene>
<evidence type="ECO:0008006" key="3">
    <source>
        <dbReference type="Google" id="ProtNLM"/>
    </source>
</evidence>
<reference evidence="1" key="1">
    <citation type="submission" date="2019-11" db="EMBL/GenBank/DDBJ databases">
        <title>Bipolaris sorokiniana Genome sequencing.</title>
        <authorList>
            <person name="Wang H."/>
        </authorList>
    </citation>
    <scope>NUCLEOTIDE SEQUENCE</scope>
</reference>